<dbReference type="Pfam" id="PF17811">
    <property type="entry name" value="JHD"/>
    <property type="match status" value="1"/>
</dbReference>
<comment type="caution">
    <text evidence="23">The sequence shown here is derived from an EMBL/GenBank/DDBJ whole genome shotgun (WGS) entry which is preliminary data.</text>
</comment>
<dbReference type="InterPro" id="IPR041070">
    <property type="entry name" value="JHD"/>
</dbReference>
<evidence type="ECO:0000256" key="12">
    <source>
        <dbReference type="ARBA" id="ARBA00023002"/>
    </source>
</evidence>
<keyword evidence="7" id="KW-0479">Metal-binding</keyword>
<dbReference type="SUPFAM" id="SSF57903">
    <property type="entry name" value="FYVE/PHD zinc finger"/>
    <property type="match status" value="1"/>
</dbReference>
<organism evidence="23 24">
    <name type="scientific">Sporisorium graminicola</name>
    <dbReference type="NCBI Taxonomy" id="280036"/>
    <lineage>
        <taxon>Eukaryota</taxon>
        <taxon>Fungi</taxon>
        <taxon>Dikarya</taxon>
        <taxon>Basidiomycota</taxon>
        <taxon>Ustilaginomycotina</taxon>
        <taxon>Ustilaginomycetes</taxon>
        <taxon>Ustilaginales</taxon>
        <taxon>Ustilaginaceae</taxon>
        <taxon>Sporisorium</taxon>
    </lineage>
</organism>
<keyword evidence="9" id="KW-0862">Zinc</keyword>
<feature type="domain" description="JmjC" evidence="22">
    <location>
        <begin position="339"/>
        <end position="501"/>
    </location>
</feature>
<dbReference type="OrthoDB" id="5876800at2759"/>
<gene>
    <name evidence="23" type="ORF">EX895_002091</name>
</gene>
<evidence type="ECO:0000256" key="9">
    <source>
        <dbReference type="ARBA" id="ARBA00022833"/>
    </source>
</evidence>
<dbReference type="SMART" id="SM00558">
    <property type="entry name" value="JmjC"/>
    <property type="match status" value="1"/>
</dbReference>
<evidence type="ECO:0000256" key="14">
    <source>
        <dbReference type="ARBA" id="ARBA00023015"/>
    </source>
</evidence>
<dbReference type="GO" id="GO:0008270">
    <property type="term" value="F:zinc ion binding"/>
    <property type="evidence" value="ECO:0007669"/>
    <property type="project" value="UniProtKB-KW"/>
</dbReference>
<dbReference type="RefSeq" id="XP_029740835.1">
    <property type="nucleotide sequence ID" value="XM_029882690.1"/>
</dbReference>
<evidence type="ECO:0000256" key="17">
    <source>
        <dbReference type="ARBA" id="ARBA00031083"/>
    </source>
</evidence>
<evidence type="ECO:0000256" key="4">
    <source>
        <dbReference type="ARBA" id="ARBA00008037"/>
    </source>
</evidence>
<evidence type="ECO:0000259" key="21">
    <source>
        <dbReference type="PROSITE" id="PS50016"/>
    </source>
</evidence>
<keyword evidence="14" id="KW-0805">Transcription regulation</keyword>
<dbReference type="InterPro" id="IPR003347">
    <property type="entry name" value="JmjC_dom"/>
</dbReference>
<feature type="region of interest" description="Disordered" evidence="20">
    <location>
        <begin position="663"/>
        <end position="683"/>
    </location>
</feature>
<dbReference type="GO" id="GO:0140680">
    <property type="term" value="F:histone H3K36me/H3K36me2 demethylase activity"/>
    <property type="evidence" value="ECO:0007669"/>
    <property type="project" value="UniProtKB-EC"/>
</dbReference>
<comment type="cofactor">
    <cofactor evidence="1">
        <name>Fe(2+)</name>
        <dbReference type="ChEBI" id="CHEBI:29033"/>
    </cofactor>
</comment>
<dbReference type="InterPro" id="IPR011011">
    <property type="entry name" value="Znf_FYVE_PHD"/>
</dbReference>
<dbReference type="GeneID" id="40724986"/>
<evidence type="ECO:0000256" key="20">
    <source>
        <dbReference type="SAM" id="MobiDB-lite"/>
    </source>
</evidence>
<protein>
    <recommendedName>
        <fullName evidence="6">JmjC domain-containing histone demethylation protein 1</fullName>
        <ecNumber evidence="5">1.14.11.27</ecNumber>
    </recommendedName>
    <alternativeName>
        <fullName evidence="17">[Histone-H3]-lysine-36 demethylase 1</fullName>
    </alternativeName>
</protein>
<feature type="region of interest" description="Disordered" evidence="20">
    <location>
        <begin position="536"/>
        <end position="563"/>
    </location>
</feature>
<comment type="catalytic activity">
    <reaction evidence="18">
        <text>N(6),N(6)-dimethyl-L-lysyl(36)-[histone H3] + 2 2-oxoglutarate + 2 O2 = L-lysyl(36)-[histone H3] + 2 formaldehyde + 2 succinate + 2 CO2</text>
        <dbReference type="Rhea" id="RHEA:42032"/>
        <dbReference type="Rhea" id="RHEA-COMP:9785"/>
        <dbReference type="Rhea" id="RHEA-COMP:9787"/>
        <dbReference type="ChEBI" id="CHEBI:15379"/>
        <dbReference type="ChEBI" id="CHEBI:16526"/>
        <dbReference type="ChEBI" id="CHEBI:16810"/>
        <dbReference type="ChEBI" id="CHEBI:16842"/>
        <dbReference type="ChEBI" id="CHEBI:29969"/>
        <dbReference type="ChEBI" id="CHEBI:30031"/>
        <dbReference type="ChEBI" id="CHEBI:61976"/>
        <dbReference type="EC" id="1.14.11.27"/>
    </reaction>
</comment>
<dbReference type="PROSITE" id="PS50016">
    <property type="entry name" value="ZF_PHD_2"/>
    <property type="match status" value="1"/>
</dbReference>
<evidence type="ECO:0000256" key="7">
    <source>
        <dbReference type="ARBA" id="ARBA00022723"/>
    </source>
</evidence>
<dbReference type="Gene3D" id="2.60.120.650">
    <property type="entry name" value="Cupin"/>
    <property type="match status" value="2"/>
</dbReference>
<evidence type="ECO:0000256" key="10">
    <source>
        <dbReference type="ARBA" id="ARBA00022853"/>
    </source>
</evidence>
<accession>A0A4U7KWJ1</accession>
<reference evidence="23 24" key="1">
    <citation type="submission" date="2019-05" db="EMBL/GenBank/DDBJ databases">
        <title>Sporisorium graminicola CBS 10092 draft sequencing and annotation.</title>
        <authorList>
            <person name="Solano-Gonzalez S."/>
            <person name="Caddick M.X."/>
            <person name="Darby A."/>
        </authorList>
    </citation>
    <scope>NUCLEOTIDE SEQUENCE [LARGE SCALE GENOMIC DNA]</scope>
    <source>
        <strain evidence="23 24">CBS 10092</strain>
    </source>
</reference>
<feature type="compositionally biased region" description="Low complexity" evidence="20">
    <location>
        <begin position="38"/>
        <end position="50"/>
    </location>
</feature>
<comment type="subcellular location">
    <subcellularLocation>
        <location evidence="3">Nucleus</location>
    </subcellularLocation>
</comment>
<dbReference type="PROSITE" id="PS51184">
    <property type="entry name" value="JMJC"/>
    <property type="match status" value="1"/>
</dbReference>
<feature type="region of interest" description="Disordered" evidence="20">
    <location>
        <begin position="227"/>
        <end position="254"/>
    </location>
</feature>
<evidence type="ECO:0000256" key="8">
    <source>
        <dbReference type="ARBA" id="ARBA00022771"/>
    </source>
</evidence>
<name>A0A4U7KWJ1_9BASI</name>
<evidence type="ECO:0000256" key="5">
    <source>
        <dbReference type="ARBA" id="ARBA00013246"/>
    </source>
</evidence>
<feature type="compositionally biased region" description="Polar residues" evidence="20">
    <location>
        <begin position="12"/>
        <end position="30"/>
    </location>
</feature>
<dbReference type="InterPro" id="IPR019786">
    <property type="entry name" value="Zinc_finger_PHD-type_CS"/>
</dbReference>
<evidence type="ECO:0000256" key="18">
    <source>
        <dbReference type="ARBA" id="ARBA00047915"/>
    </source>
</evidence>
<dbReference type="InterPro" id="IPR019787">
    <property type="entry name" value="Znf_PHD-finger"/>
</dbReference>
<dbReference type="Proteomes" id="UP000306050">
    <property type="component" value="Chromosome SGRAM_13"/>
</dbReference>
<keyword evidence="15" id="KW-0804">Transcription</keyword>
<sequence length="683" mass="76708">MMTVAAAASHGVSDSLTASSSTTPARTLRSSTRKRGKSPSSQTLPSTSQLEQQRHKKKSRAEFLDESELDCAACPKAGQPAPTPGKDAASDRETWICCSHCNTWFHCICISLENPDDFSKWYCQSCITRSQEAFDSGTSSSRPPLVNVTRPPRRKSDRAKLEVDYAAIQEGIPADPLGRWKSFLEAYDFEPDGFRRMHGHEWTIDWLLHDESALKQPVLVPATEDHLSRATNGNGSVKPEADADPSPWTTKPSKAYKKKLSKSRLAPRSTSIPGMVVPPPDMSIFDVANIIGHDTPVEVIDVASQSSSKASWTIAEWAEYFDTPKEKKKKTLNVISLEVTGTPMQEYVEAPQLVRDLDWVTRDWPLERRDPSCAENSWPKVQRYVLMGVEGAYSDWHIDFAGSSVYYHVIWGQKTFLFAPPTPRNLAAYKAWCSSTRQDIDRLGDHLHSLTRVDIRPGETMLIPSGWLHCVYTPKNTLVVGGNFLTDWNVATQWKLVEIEEATKVPKKFRFPHLKRLSWFVARGWNERLEPLSATKLVGKKEEEQGGQEEEQAEEEEDSAKEQVELHAEDLVDVVPPAKVLNNIELVHQSLSDDLELIQDPFIANNGDERMAKQQKVAREAIPTQYVGNLQKAEAMLATLRQRIDKAKLWADAVQQERIRLAKAAKSGKKEAANKSNSRKARK</sequence>
<keyword evidence="24" id="KW-1185">Reference proteome</keyword>
<dbReference type="EC" id="1.14.11.27" evidence="5"/>
<evidence type="ECO:0000256" key="11">
    <source>
        <dbReference type="ARBA" id="ARBA00022964"/>
    </source>
</evidence>
<evidence type="ECO:0000256" key="2">
    <source>
        <dbReference type="ARBA" id="ARBA00003909"/>
    </source>
</evidence>
<feature type="domain" description="PHD-type" evidence="21">
    <location>
        <begin position="68"/>
        <end position="129"/>
    </location>
</feature>
<comment type="similarity">
    <text evidence="4">Belongs to the JHDM1 histone demethylase family.</text>
</comment>
<keyword evidence="13" id="KW-0408">Iron</keyword>
<dbReference type="EMBL" id="SRRM01000006">
    <property type="protein sequence ID" value="TKY88850.1"/>
    <property type="molecule type" value="Genomic_DNA"/>
</dbReference>
<evidence type="ECO:0000256" key="6">
    <source>
        <dbReference type="ARBA" id="ARBA00015153"/>
    </source>
</evidence>
<dbReference type="SUPFAM" id="SSF51197">
    <property type="entry name" value="Clavaminate synthase-like"/>
    <property type="match status" value="1"/>
</dbReference>
<dbReference type="PROSITE" id="PS01359">
    <property type="entry name" value="ZF_PHD_1"/>
    <property type="match status" value="1"/>
</dbReference>
<feature type="compositionally biased region" description="Acidic residues" evidence="20">
    <location>
        <begin position="545"/>
        <end position="559"/>
    </location>
</feature>
<comment type="function">
    <text evidence="2">Histone demethylase that specifically demethylates 'Lys-36' of histone H3, thereby playing a central role in histone code.</text>
</comment>
<dbReference type="SMART" id="SM00249">
    <property type="entry name" value="PHD"/>
    <property type="match status" value="1"/>
</dbReference>
<keyword evidence="12" id="KW-0560">Oxidoreductase</keyword>
<evidence type="ECO:0000256" key="13">
    <source>
        <dbReference type="ARBA" id="ARBA00023004"/>
    </source>
</evidence>
<evidence type="ECO:0000256" key="16">
    <source>
        <dbReference type="ARBA" id="ARBA00023242"/>
    </source>
</evidence>
<keyword evidence="10" id="KW-0156">Chromatin regulator</keyword>
<evidence type="ECO:0000259" key="22">
    <source>
        <dbReference type="PROSITE" id="PS51184"/>
    </source>
</evidence>
<feature type="region of interest" description="Disordered" evidence="20">
    <location>
        <begin position="1"/>
        <end position="62"/>
    </location>
</feature>
<dbReference type="PANTHER" id="PTHR23123">
    <property type="entry name" value="PHD/F-BOX CONTAINING PROTEIN"/>
    <property type="match status" value="1"/>
</dbReference>
<dbReference type="InterPro" id="IPR050690">
    <property type="entry name" value="JHDM1_Histone_Demethylase"/>
</dbReference>
<evidence type="ECO:0000256" key="15">
    <source>
        <dbReference type="ARBA" id="ARBA00023163"/>
    </source>
</evidence>
<keyword evidence="8 19" id="KW-0863">Zinc-finger</keyword>
<keyword evidence="16" id="KW-0539">Nucleus</keyword>
<proteinExistence type="inferred from homology"/>
<evidence type="ECO:0000256" key="3">
    <source>
        <dbReference type="ARBA" id="ARBA00004123"/>
    </source>
</evidence>
<dbReference type="GO" id="GO:0005634">
    <property type="term" value="C:nucleus"/>
    <property type="evidence" value="ECO:0007669"/>
    <property type="project" value="UniProtKB-SubCell"/>
</dbReference>
<keyword evidence="11" id="KW-0223">Dioxygenase</keyword>
<evidence type="ECO:0000313" key="23">
    <source>
        <dbReference type="EMBL" id="TKY88850.1"/>
    </source>
</evidence>
<dbReference type="InterPro" id="IPR001965">
    <property type="entry name" value="Znf_PHD"/>
</dbReference>
<dbReference type="CDD" id="cd15517">
    <property type="entry name" value="PHD_TCF19_like"/>
    <property type="match status" value="1"/>
</dbReference>
<evidence type="ECO:0000256" key="1">
    <source>
        <dbReference type="ARBA" id="ARBA00001954"/>
    </source>
</evidence>
<dbReference type="KEGG" id="sgra:EX895_002091"/>
<dbReference type="AlphaFoldDB" id="A0A4U7KWJ1"/>
<evidence type="ECO:0000313" key="24">
    <source>
        <dbReference type="Proteomes" id="UP000306050"/>
    </source>
</evidence>
<evidence type="ECO:0000256" key="19">
    <source>
        <dbReference type="PROSITE-ProRule" id="PRU00146"/>
    </source>
</evidence>